<dbReference type="RefSeq" id="WP_090727625.1">
    <property type="nucleotide sequence ID" value="NZ_FOOU01000006.1"/>
</dbReference>
<sequence>MNNLLHYKKACGSVIAAMLMIVSLHASAKPPIYTTFFSDLAVAGYDTVAYFTEHKPVKGNKRFVTEYKGAEWRFKSADNLAMFKADPEKYSPQYGGYCAWAVAMNDTAKGDPHQWTVHDGKLYLNYDTDIQAKWLKDKEGFINSADKNWPGVIQ</sequence>
<reference evidence="4" key="1">
    <citation type="submission" date="2016-10" db="EMBL/GenBank/DDBJ databases">
        <authorList>
            <person name="Varghese N."/>
            <person name="Submissions S."/>
        </authorList>
    </citation>
    <scope>NUCLEOTIDE SEQUENCE [LARGE SCALE GENOMIC DNA]</scope>
    <source>
        <strain evidence="4">CGMCC 1.10971</strain>
    </source>
</reference>
<dbReference type="AlphaFoldDB" id="A0A1I2RBQ2"/>
<dbReference type="NCBIfam" id="NF041384">
    <property type="entry name" value="YHS_seleno_dom"/>
    <property type="match status" value="1"/>
</dbReference>
<accession>A0A1I2RBQ2</accession>
<feature type="domain" description="YHS" evidence="2">
    <location>
        <begin position="48"/>
        <end position="93"/>
    </location>
</feature>
<dbReference type="OrthoDB" id="344729at2"/>
<protein>
    <submittedName>
        <fullName evidence="3">YHS domain-containing protein</fullName>
    </submittedName>
</protein>
<evidence type="ECO:0000313" key="4">
    <source>
        <dbReference type="Proteomes" id="UP000198623"/>
    </source>
</evidence>
<feature type="signal peptide" evidence="1">
    <location>
        <begin position="1"/>
        <end position="28"/>
    </location>
</feature>
<evidence type="ECO:0000256" key="1">
    <source>
        <dbReference type="SAM" id="SignalP"/>
    </source>
</evidence>
<gene>
    <name evidence="3" type="ORF">SAMN05216175_10642</name>
</gene>
<keyword evidence="1" id="KW-0732">Signal</keyword>
<dbReference type="Pfam" id="PF04945">
    <property type="entry name" value="YHS"/>
    <property type="match status" value="1"/>
</dbReference>
<organism evidence="3 4">
    <name type="scientific">Neptunomonas qingdaonensis</name>
    <dbReference type="NCBI Taxonomy" id="1045558"/>
    <lineage>
        <taxon>Bacteria</taxon>
        <taxon>Pseudomonadati</taxon>
        <taxon>Pseudomonadota</taxon>
        <taxon>Gammaproteobacteria</taxon>
        <taxon>Oceanospirillales</taxon>
        <taxon>Oceanospirillaceae</taxon>
        <taxon>Neptunomonas</taxon>
    </lineage>
</organism>
<keyword evidence="4" id="KW-1185">Reference proteome</keyword>
<dbReference type="EMBL" id="FOOU01000006">
    <property type="protein sequence ID" value="SFG37880.1"/>
    <property type="molecule type" value="Genomic_DNA"/>
</dbReference>
<proteinExistence type="predicted"/>
<name>A0A1I2RBQ2_9GAMM</name>
<evidence type="ECO:0000259" key="2">
    <source>
        <dbReference type="Pfam" id="PF04945"/>
    </source>
</evidence>
<dbReference type="Proteomes" id="UP000198623">
    <property type="component" value="Unassembled WGS sequence"/>
</dbReference>
<evidence type="ECO:0000313" key="3">
    <source>
        <dbReference type="EMBL" id="SFG37880.1"/>
    </source>
</evidence>
<feature type="chain" id="PRO_5011750347" evidence="1">
    <location>
        <begin position="29"/>
        <end position="154"/>
    </location>
</feature>
<dbReference type="InterPro" id="IPR007029">
    <property type="entry name" value="YHS_dom"/>
</dbReference>
<dbReference type="STRING" id="1045558.SAMN05216175_10642"/>